<sequence length="396" mass="43434">MDLHQHYPGLSDLRARAQRRLPKFVWEYLDSATGAEATKHRNRSALDQIGFLPSILHGPLQVDLRTSFLGRDLPRPFGIAPLGMSGLIWPDAEGHLARFGAASGIPYSLSTVASQSPEDLAPHLGPEAWFQLYPPKDEDIRRDMLERARKAGFKTLVLTVDVPVASRRERQVRSGLTQPPRLTPRLLAQVAQCPTWALGMARQHRGQGGMPHMRTLDKYVTENSKGLSSTAHIGYLLRTSPDWDYVKWLRDAWEGVFVIKGVMRAEDAAPLEKIGVDALWVSNHAGRQFDAAPAAIDVLPELRAATTLPLIFDSGIEGGLDILRALALGADFVMLGRAFHFALAALGAQGPAHLCEILSKDLEANMGQLGLHSLAEVRTLQIRNLTLPSQAVSAND</sequence>
<accession>A0ABQ0AKH9</accession>
<evidence type="ECO:0000256" key="3">
    <source>
        <dbReference type="ARBA" id="ARBA00022643"/>
    </source>
</evidence>
<dbReference type="Gene3D" id="3.20.20.70">
    <property type="entry name" value="Aldolase class I"/>
    <property type="match status" value="1"/>
</dbReference>
<dbReference type="PROSITE" id="PS51349">
    <property type="entry name" value="FMN_HYDROXY_ACID_DH_2"/>
    <property type="match status" value="1"/>
</dbReference>
<dbReference type="RefSeq" id="WP_353399106.1">
    <property type="nucleotide sequence ID" value="NZ_BAABWU010000005.1"/>
</dbReference>
<keyword evidence="4" id="KW-0560">Oxidoreductase</keyword>
<dbReference type="PANTHER" id="PTHR10578:SF107">
    <property type="entry name" value="2-HYDROXYACID OXIDASE 1"/>
    <property type="match status" value="1"/>
</dbReference>
<dbReference type="PANTHER" id="PTHR10578">
    <property type="entry name" value="S -2-HYDROXY-ACID OXIDASE-RELATED"/>
    <property type="match status" value="1"/>
</dbReference>
<keyword evidence="8" id="KW-1185">Reference proteome</keyword>
<gene>
    <name evidence="7" type="ORF">NBRC116598_18080</name>
</gene>
<organism evidence="7 8">
    <name type="scientific">Pseudophaeobacter arcticus</name>
    <dbReference type="NCBI Taxonomy" id="385492"/>
    <lineage>
        <taxon>Bacteria</taxon>
        <taxon>Pseudomonadati</taxon>
        <taxon>Pseudomonadota</taxon>
        <taxon>Alphaproteobacteria</taxon>
        <taxon>Rhodobacterales</taxon>
        <taxon>Paracoccaceae</taxon>
        <taxon>Pseudophaeobacter</taxon>
    </lineage>
</organism>
<dbReference type="InterPro" id="IPR000262">
    <property type="entry name" value="FMN-dep_DH"/>
</dbReference>
<evidence type="ECO:0000259" key="6">
    <source>
        <dbReference type="PROSITE" id="PS51349"/>
    </source>
</evidence>
<evidence type="ECO:0000313" key="8">
    <source>
        <dbReference type="Proteomes" id="UP001441944"/>
    </source>
</evidence>
<name>A0ABQ0AKH9_9RHOB</name>
<dbReference type="CDD" id="cd02809">
    <property type="entry name" value="alpha_hydroxyacid_oxid_FMN"/>
    <property type="match status" value="1"/>
</dbReference>
<evidence type="ECO:0000256" key="4">
    <source>
        <dbReference type="ARBA" id="ARBA00023002"/>
    </source>
</evidence>
<dbReference type="InterPro" id="IPR012133">
    <property type="entry name" value="Alpha-hydoxy_acid_DH_FMN"/>
</dbReference>
<evidence type="ECO:0000256" key="2">
    <source>
        <dbReference type="ARBA" id="ARBA00022630"/>
    </source>
</evidence>
<reference evidence="7 8" key="1">
    <citation type="submission" date="2024-04" db="EMBL/GenBank/DDBJ databases">
        <title>Draft genome sequence of Pseudophaeobacter arcticus NBRC 116598.</title>
        <authorList>
            <person name="Miyakawa T."/>
            <person name="Kusuya Y."/>
            <person name="Miura T."/>
        </authorList>
    </citation>
    <scope>NUCLEOTIDE SEQUENCE [LARGE SCALE GENOMIC DNA]</scope>
    <source>
        <strain evidence="7 8">SU-CL00105</strain>
    </source>
</reference>
<dbReference type="PIRSF" id="PIRSF000138">
    <property type="entry name" value="Al-hdrx_acd_dh"/>
    <property type="match status" value="1"/>
</dbReference>
<evidence type="ECO:0000256" key="1">
    <source>
        <dbReference type="ARBA" id="ARBA00001917"/>
    </source>
</evidence>
<comment type="caution">
    <text evidence="7">The sequence shown here is derived from an EMBL/GenBank/DDBJ whole genome shotgun (WGS) entry which is preliminary data.</text>
</comment>
<comment type="cofactor">
    <cofactor evidence="1">
        <name>FMN</name>
        <dbReference type="ChEBI" id="CHEBI:58210"/>
    </cofactor>
</comment>
<proteinExistence type="inferred from homology"/>
<feature type="domain" description="FMN hydroxy acid dehydrogenase" evidence="6">
    <location>
        <begin position="2"/>
        <end position="387"/>
    </location>
</feature>
<dbReference type="SUPFAM" id="SSF51395">
    <property type="entry name" value="FMN-linked oxidoreductases"/>
    <property type="match status" value="1"/>
</dbReference>
<dbReference type="InterPro" id="IPR013785">
    <property type="entry name" value="Aldolase_TIM"/>
</dbReference>
<evidence type="ECO:0000313" key="7">
    <source>
        <dbReference type="EMBL" id="GAA6196364.1"/>
    </source>
</evidence>
<comment type="similarity">
    <text evidence="5">Belongs to the FMN-dependent alpha-hydroxy acid dehydrogenase family.</text>
</comment>
<dbReference type="Proteomes" id="UP001441944">
    <property type="component" value="Unassembled WGS sequence"/>
</dbReference>
<dbReference type="InterPro" id="IPR037396">
    <property type="entry name" value="FMN_HAD"/>
</dbReference>
<dbReference type="EMBL" id="BAABWU010000005">
    <property type="protein sequence ID" value="GAA6196364.1"/>
    <property type="molecule type" value="Genomic_DNA"/>
</dbReference>
<dbReference type="Pfam" id="PF01070">
    <property type="entry name" value="FMN_dh"/>
    <property type="match status" value="1"/>
</dbReference>
<keyword evidence="2" id="KW-0285">Flavoprotein</keyword>
<evidence type="ECO:0000256" key="5">
    <source>
        <dbReference type="ARBA" id="ARBA00024042"/>
    </source>
</evidence>
<protein>
    <submittedName>
        <fullName evidence="7">Alpha-hydroxy-acid oxidizing protein</fullName>
    </submittedName>
</protein>
<keyword evidence="3" id="KW-0288">FMN</keyword>